<dbReference type="Proteomes" id="UP000516437">
    <property type="component" value="Chromosome 6"/>
</dbReference>
<evidence type="ECO:0000313" key="2">
    <source>
        <dbReference type="EMBL" id="KAB1209239.1"/>
    </source>
</evidence>
<dbReference type="PANTHER" id="PTHR22844">
    <property type="entry name" value="F-BOX AND WD40 DOMAIN PROTEIN"/>
    <property type="match status" value="1"/>
</dbReference>
<evidence type="ECO:0000256" key="1">
    <source>
        <dbReference type="SAM" id="Phobius"/>
    </source>
</evidence>
<dbReference type="EMBL" id="RXIC02000024">
    <property type="protein sequence ID" value="KAB1209239.1"/>
    <property type="molecule type" value="Genomic_DNA"/>
</dbReference>
<dbReference type="OrthoDB" id="190105at2759"/>
<dbReference type="SUPFAM" id="SSF50978">
    <property type="entry name" value="WD40 repeat-like"/>
    <property type="match status" value="1"/>
</dbReference>
<proteinExistence type="predicted"/>
<dbReference type="InterPro" id="IPR001680">
    <property type="entry name" value="WD40_rpt"/>
</dbReference>
<dbReference type="InterPro" id="IPR045182">
    <property type="entry name" value="JINGUBANG-like"/>
</dbReference>
<reference evidence="2 3" key="1">
    <citation type="journal article" date="2019" name="Plant Biotechnol. J.">
        <title>The red bayberry genome and genetic basis of sex determination.</title>
        <authorList>
            <person name="Jia H.M."/>
            <person name="Jia H.J."/>
            <person name="Cai Q.L."/>
            <person name="Wang Y."/>
            <person name="Zhao H.B."/>
            <person name="Yang W.F."/>
            <person name="Wang G.Y."/>
            <person name="Li Y.H."/>
            <person name="Zhan D.L."/>
            <person name="Shen Y.T."/>
            <person name="Niu Q.F."/>
            <person name="Chang L."/>
            <person name="Qiu J."/>
            <person name="Zhao L."/>
            <person name="Xie H.B."/>
            <person name="Fu W.Y."/>
            <person name="Jin J."/>
            <person name="Li X.W."/>
            <person name="Jiao Y."/>
            <person name="Zhou C.C."/>
            <person name="Tu T."/>
            <person name="Chai C.Y."/>
            <person name="Gao J.L."/>
            <person name="Fan L.J."/>
            <person name="van de Weg E."/>
            <person name="Wang J.Y."/>
            <person name="Gao Z.S."/>
        </authorList>
    </citation>
    <scope>NUCLEOTIDE SEQUENCE [LARGE SCALE GENOMIC DNA]</scope>
    <source>
        <tissue evidence="2">Leaves</tissue>
    </source>
</reference>
<dbReference type="InterPro" id="IPR036322">
    <property type="entry name" value="WD40_repeat_dom_sf"/>
</dbReference>
<dbReference type="AlphaFoldDB" id="A0A6A1V8R5"/>
<comment type="caution">
    <text evidence="2">The sequence shown here is derived from an EMBL/GenBank/DDBJ whole genome shotgun (WGS) entry which is preliminary data.</text>
</comment>
<dbReference type="SMART" id="SM00320">
    <property type="entry name" value="WD40"/>
    <property type="match status" value="2"/>
</dbReference>
<dbReference type="PANTHER" id="PTHR22844:SF338">
    <property type="entry name" value="PROTEIN JINGUBANG-LIKE"/>
    <property type="match status" value="1"/>
</dbReference>
<keyword evidence="3" id="KW-1185">Reference proteome</keyword>
<keyword evidence="1" id="KW-0472">Membrane</keyword>
<dbReference type="Gene3D" id="2.130.10.10">
    <property type="entry name" value="YVTN repeat-like/Quinoprotein amine dehydrogenase"/>
    <property type="match status" value="1"/>
</dbReference>
<organism evidence="2 3">
    <name type="scientific">Morella rubra</name>
    <name type="common">Chinese bayberry</name>
    <dbReference type="NCBI Taxonomy" id="262757"/>
    <lineage>
        <taxon>Eukaryota</taxon>
        <taxon>Viridiplantae</taxon>
        <taxon>Streptophyta</taxon>
        <taxon>Embryophyta</taxon>
        <taxon>Tracheophyta</taxon>
        <taxon>Spermatophyta</taxon>
        <taxon>Magnoliopsida</taxon>
        <taxon>eudicotyledons</taxon>
        <taxon>Gunneridae</taxon>
        <taxon>Pentapetalae</taxon>
        <taxon>rosids</taxon>
        <taxon>fabids</taxon>
        <taxon>Fagales</taxon>
        <taxon>Myricaceae</taxon>
        <taxon>Morella</taxon>
    </lineage>
</organism>
<dbReference type="InterPro" id="IPR015943">
    <property type="entry name" value="WD40/YVTN_repeat-like_dom_sf"/>
</dbReference>
<protein>
    <submittedName>
        <fullName evidence="2">Uncharacterized protein</fullName>
    </submittedName>
</protein>
<accession>A0A6A1V8R5</accession>
<gene>
    <name evidence="2" type="ORF">CJ030_MR6G016119</name>
</gene>
<keyword evidence="1" id="KW-0812">Transmembrane</keyword>
<name>A0A6A1V8R5_9ROSI</name>
<keyword evidence="1" id="KW-1133">Transmembrane helix</keyword>
<sequence length="118" mass="13297">MSGRYNHGGFLQGHHFAILCLVAIGDIVFSGSKDIRVWRREDENLLHSCLSVIAGHQGLVRCLAASIELDNLVMCLLIYSASLDQTLKAWQVKIYPTEKANSEEPVKKIRKEKSWSSR</sequence>
<feature type="transmembrane region" description="Helical" evidence="1">
    <location>
        <begin position="12"/>
        <end position="31"/>
    </location>
</feature>
<evidence type="ECO:0000313" key="3">
    <source>
        <dbReference type="Proteomes" id="UP000516437"/>
    </source>
</evidence>